<keyword evidence="6" id="KW-0297">G-protein coupled receptor</keyword>
<sequence>MSHKFIDLTSSMQRTGFANSLIHTLLTFHLPFCKFHVNHFFCEMPPFFQLSCQDTRTNEIVMQVAAQIIIICAFFLTLISYVHIIFTIFKIRSSQGRQKAFSTCASHLTVVSVYYGTIMFMYLKPRSTYSPEIGKIMSILYTAVTPMLNPIIYSMRNKEVKDTIKIKLFSQSNHLNKILLANIQ</sequence>
<keyword evidence="4" id="KW-0716">Sensory transduction</keyword>
<evidence type="ECO:0000256" key="5">
    <source>
        <dbReference type="ARBA" id="ARBA00022989"/>
    </source>
</evidence>
<evidence type="ECO:0000256" key="9">
    <source>
        <dbReference type="ARBA" id="ARBA00023224"/>
    </source>
</evidence>
<keyword evidence="13" id="KW-1185">Reference proteome</keyword>
<proteinExistence type="predicted"/>
<evidence type="ECO:0000256" key="3">
    <source>
        <dbReference type="ARBA" id="ARBA00022692"/>
    </source>
</evidence>
<reference evidence="12" key="1">
    <citation type="submission" date="2023-07" db="EMBL/GenBank/DDBJ databases">
        <authorList>
            <person name="Stuckert A."/>
        </authorList>
    </citation>
    <scope>NUCLEOTIDE SEQUENCE</scope>
</reference>
<dbReference type="Gene3D" id="1.20.1070.10">
    <property type="entry name" value="Rhodopsin 7-helix transmembrane proteins"/>
    <property type="match status" value="1"/>
</dbReference>
<keyword evidence="8" id="KW-0675">Receptor</keyword>
<evidence type="ECO:0000256" key="7">
    <source>
        <dbReference type="ARBA" id="ARBA00023136"/>
    </source>
</evidence>
<keyword evidence="5 10" id="KW-1133">Transmembrane helix</keyword>
<protein>
    <recommendedName>
        <fullName evidence="11">G-protein coupled receptors family 1 profile domain-containing protein</fullName>
    </recommendedName>
</protein>
<comment type="subcellular location">
    <subcellularLocation>
        <location evidence="1">Cell membrane</location>
        <topology evidence="1">Multi-pass membrane protein</topology>
    </subcellularLocation>
</comment>
<evidence type="ECO:0000313" key="13">
    <source>
        <dbReference type="Proteomes" id="UP001176940"/>
    </source>
</evidence>
<feature type="transmembrane region" description="Helical" evidence="10">
    <location>
        <begin position="64"/>
        <end position="89"/>
    </location>
</feature>
<feature type="transmembrane region" description="Helical" evidence="10">
    <location>
        <begin position="101"/>
        <end position="123"/>
    </location>
</feature>
<dbReference type="EMBL" id="CAUEEQ010025542">
    <property type="protein sequence ID" value="CAJ0946566.1"/>
    <property type="molecule type" value="Genomic_DNA"/>
</dbReference>
<dbReference type="PROSITE" id="PS50262">
    <property type="entry name" value="G_PROTEIN_RECEP_F1_2"/>
    <property type="match status" value="1"/>
</dbReference>
<comment type="caution">
    <text evidence="12">The sequence shown here is derived from an EMBL/GenBank/DDBJ whole genome shotgun (WGS) entry which is preliminary data.</text>
</comment>
<dbReference type="InterPro" id="IPR017452">
    <property type="entry name" value="GPCR_Rhodpsn_7TM"/>
</dbReference>
<gene>
    <name evidence="12" type="ORF">RIMI_LOCUS11346120</name>
</gene>
<name>A0ABN9LR64_9NEOB</name>
<evidence type="ECO:0000259" key="11">
    <source>
        <dbReference type="PROSITE" id="PS50262"/>
    </source>
</evidence>
<feature type="domain" description="G-protein coupled receptors family 1 profile" evidence="11">
    <location>
        <begin position="38"/>
        <end position="153"/>
    </location>
</feature>
<dbReference type="Pfam" id="PF13853">
    <property type="entry name" value="7tm_4"/>
    <property type="match status" value="1"/>
</dbReference>
<dbReference type="SUPFAM" id="SSF81321">
    <property type="entry name" value="Family A G protein-coupled receptor-like"/>
    <property type="match status" value="1"/>
</dbReference>
<evidence type="ECO:0000256" key="6">
    <source>
        <dbReference type="ARBA" id="ARBA00023040"/>
    </source>
</evidence>
<dbReference type="InterPro" id="IPR000725">
    <property type="entry name" value="Olfact_rcpt"/>
</dbReference>
<feature type="transmembrane region" description="Helical" evidence="10">
    <location>
        <begin position="135"/>
        <end position="155"/>
    </location>
</feature>
<dbReference type="PRINTS" id="PR00245">
    <property type="entry name" value="OLFACTORYR"/>
</dbReference>
<dbReference type="Proteomes" id="UP001176940">
    <property type="component" value="Unassembled WGS sequence"/>
</dbReference>
<keyword evidence="2" id="KW-1003">Cell membrane</keyword>
<evidence type="ECO:0000256" key="4">
    <source>
        <dbReference type="ARBA" id="ARBA00022725"/>
    </source>
</evidence>
<evidence type="ECO:0000256" key="1">
    <source>
        <dbReference type="ARBA" id="ARBA00004651"/>
    </source>
</evidence>
<dbReference type="PANTHER" id="PTHR26452">
    <property type="entry name" value="OLFACTORY RECEPTOR"/>
    <property type="match status" value="1"/>
</dbReference>
<evidence type="ECO:0000256" key="2">
    <source>
        <dbReference type="ARBA" id="ARBA00022475"/>
    </source>
</evidence>
<dbReference type="InterPro" id="IPR050516">
    <property type="entry name" value="Olfactory_GPCR"/>
</dbReference>
<keyword evidence="7 10" id="KW-0472">Membrane</keyword>
<evidence type="ECO:0000256" key="10">
    <source>
        <dbReference type="SAM" id="Phobius"/>
    </source>
</evidence>
<organism evidence="12 13">
    <name type="scientific">Ranitomeya imitator</name>
    <name type="common">mimic poison frog</name>
    <dbReference type="NCBI Taxonomy" id="111125"/>
    <lineage>
        <taxon>Eukaryota</taxon>
        <taxon>Metazoa</taxon>
        <taxon>Chordata</taxon>
        <taxon>Craniata</taxon>
        <taxon>Vertebrata</taxon>
        <taxon>Euteleostomi</taxon>
        <taxon>Amphibia</taxon>
        <taxon>Batrachia</taxon>
        <taxon>Anura</taxon>
        <taxon>Neobatrachia</taxon>
        <taxon>Hyloidea</taxon>
        <taxon>Dendrobatidae</taxon>
        <taxon>Dendrobatinae</taxon>
        <taxon>Ranitomeya</taxon>
    </lineage>
</organism>
<evidence type="ECO:0000256" key="8">
    <source>
        <dbReference type="ARBA" id="ARBA00023170"/>
    </source>
</evidence>
<keyword evidence="9" id="KW-0807">Transducer</keyword>
<accession>A0ABN9LR64</accession>
<evidence type="ECO:0000313" key="12">
    <source>
        <dbReference type="EMBL" id="CAJ0946566.1"/>
    </source>
</evidence>
<keyword evidence="4" id="KW-0552">Olfaction</keyword>
<keyword evidence="3 10" id="KW-0812">Transmembrane</keyword>